<name>A0A423WYT0_9PEZI</name>
<dbReference type="AlphaFoldDB" id="A0A423WYT0"/>
<gene>
    <name evidence="1" type="ORF">VPNG_06372</name>
</gene>
<dbReference type="InParanoid" id="A0A423WYT0"/>
<evidence type="ECO:0000313" key="2">
    <source>
        <dbReference type="Proteomes" id="UP000285146"/>
    </source>
</evidence>
<comment type="caution">
    <text evidence="1">The sequence shown here is derived from an EMBL/GenBank/DDBJ whole genome shotgun (WGS) entry which is preliminary data.</text>
</comment>
<evidence type="ECO:0000313" key="1">
    <source>
        <dbReference type="EMBL" id="ROW08710.1"/>
    </source>
</evidence>
<dbReference type="EMBL" id="LKEB01000033">
    <property type="protein sequence ID" value="ROW08710.1"/>
    <property type="molecule type" value="Genomic_DNA"/>
</dbReference>
<proteinExistence type="predicted"/>
<reference evidence="1 2" key="1">
    <citation type="submission" date="2015-09" db="EMBL/GenBank/DDBJ databases">
        <title>Host preference determinants of Valsa canker pathogens revealed by comparative genomics.</title>
        <authorList>
            <person name="Yin Z."/>
            <person name="Huang L."/>
        </authorList>
    </citation>
    <scope>NUCLEOTIDE SEQUENCE [LARGE SCALE GENOMIC DNA]</scope>
    <source>
        <strain evidence="1 2">SXYLt</strain>
    </source>
</reference>
<dbReference type="OrthoDB" id="3832365at2759"/>
<sequence>MSDTTEIIGALISVTTPEDEDPGIWSATQTGPDDLPPNYDLYNGQSFEWTHGPIKFRGYVDPETLDTSIATTVAGTFIGIISGNVKDGFGVKFDLFTARGNINFYLKYGVDEEDIQFPVKILVKNTVTIASVLRVHYGEARTSECSVSMSGILNNRWFLSSVDRFSKRYIVGIVFGLDSTRSDCNIF</sequence>
<dbReference type="Proteomes" id="UP000285146">
    <property type="component" value="Unassembled WGS sequence"/>
</dbReference>
<keyword evidence="2" id="KW-1185">Reference proteome</keyword>
<protein>
    <submittedName>
        <fullName evidence="1">Uncharacterized protein</fullName>
    </submittedName>
</protein>
<organism evidence="1 2">
    <name type="scientific">Cytospora leucostoma</name>
    <dbReference type="NCBI Taxonomy" id="1230097"/>
    <lineage>
        <taxon>Eukaryota</taxon>
        <taxon>Fungi</taxon>
        <taxon>Dikarya</taxon>
        <taxon>Ascomycota</taxon>
        <taxon>Pezizomycotina</taxon>
        <taxon>Sordariomycetes</taxon>
        <taxon>Sordariomycetidae</taxon>
        <taxon>Diaporthales</taxon>
        <taxon>Cytosporaceae</taxon>
        <taxon>Cytospora</taxon>
    </lineage>
</organism>
<accession>A0A423WYT0</accession>
<dbReference type="STRING" id="1230097.A0A423WYT0"/>